<reference evidence="6" key="1">
    <citation type="submission" date="2014-07" db="EMBL/GenBank/DDBJ databases">
        <authorList>
            <person name="Martin A.A"/>
            <person name="De Silva N."/>
        </authorList>
    </citation>
    <scope>NUCLEOTIDE SEQUENCE</scope>
</reference>
<dbReference type="InterPro" id="IPR001841">
    <property type="entry name" value="Znf_RING"/>
</dbReference>
<dbReference type="AlphaFoldDB" id="A0A0K0FYT5"/>
<dbReference type="SUPFAM" id="SSF57850">
    <property type="entry name" value="RING/U-box"/>
    <property type="match status" value="1"/>
</dbReference>
<dbReference type="GO" id="GO:0004842">
    <property type="term" value="F:ubiquitin-protein transferase activity"/>
    <property type="evidence" value="ECO:0007669"/>
    <property type="project" value="InterPro"/>
</dbReference>
<dbReference type="GO" id="GO:0005634">
    <property type="term" value="C:nucleus"/>
    <property type="evidence" value="ECO:0007669"/>
    <property type="project" value="InterPro"/>
</dbReference>
<dbReference type="InterPro" id="IPR037381">
    <property type="entry name" value="RFWD3"/>
</dbReference>
<dbReference type="Proteomes" id="UP000035680">
    <property type="component" value="Unassembled WGS sequence"/>
</dbReference>
<dbReference type="Gene3D" id="3.30.40.10">
    <property type="entry name" value="Zinc/RING finger domain, C3HC4 (zinc finger)"/>
    <property type="match status" value="1"/>
</dbReference>
<evidence type="ECO:0000256" key="2">
    <source>
        <dbReference type="ARBA" id="ARBA00022833"/>
    </source>
</evidence>
<dbReference type="WBParaSite" id="SVE_1761200.1">
    <property type="protein sequence ID" value="SVE_1761200.1"/>
    <property type="gene ID" value="SVE_1761200"/>
</dbReference>
<dbReference type="PROSITE" id="PS50089">
    <property type="entry name" value="ZF_RING_2"/>
    <property type="match status" value="1"/>
</dbReference>
<evidence type="ECO:0000313" key="6">
    <source>
        <dbReference type="Proteomes" id="UP000035680"/>
    </source>
</evidence>
<sequence length="633" mass="71958">MNDSSQFQCEICFQSYTQVGSLHSIACLPCGHIFGKNCLYQWLESKKPQVICPKCKKKFNGPSRSKDKFEDFIITIYGLPSNGDIPVEYEDFSGKLFQVKRELLEVKEENSKLKRELDSLRKNFRYLSEQQSLRSSLFSSFTNLNNYSNIGNRLRSYRPNSTNPNITPGVHLNTRQRRGIIFDYLSHFANVPFGGSTSNRYTDGVISNPPSLNSIPEFIISDEGEQTGGQMINENPRDTIPLEPDEIVIVSDDEESSNETNNVEFQEFNIFNELDGNYPNELNNSSVAAVSFTNCIYSLKCENITDAVLVDDTIISACKLSTEDNPLLNYGLKFFSSKGNCTLRFSNEPINGIDVVKSRNNATRFNILVASSKNLYFVKFHAFDFNAVVSKILNHTVEIKSLAWLSHEQFAFGTSDGNVIFGSVGSHIDIHRSRKRPIVDDMNERKAPIVQLRGATHGNIFGVQGNRIYLYHNESKKSLIKEYDTDVKLIDMNGNKDKLFCFLANGFQTLRVIPYMIVEHIRTQRTHLNVEDNLLSQEYQYNTNCVKMKSSIFEYVNQHDSFVGLFDYDKNSSQLLVRFFNQNHSGKLSLQIRGEPLKVVVNILSNKITGGETLKFAIVTSEDIHVYGLNCNF</sequence>
<organism evidence="6 7">
    <name type="scientific">Strongyloides venezuelensis</name>
    <name type="common">Threadworm</name>
    <dbReference type="NCBI Taxonomy" id="75913"/>
    <lineage>
        <taxon>Eukaryota</taxon>
        <taxon>Metazoa</taxon>
        <taxon>Ecdysozoa</taxon>
        <taxon>Nematoda</taxon>
        <taxon>Chromadorea</taxon>
        <taxon>Rhabditida</taxon>
        <taxon>Tylenchina</taxon>
        <taxon>Panagrolaimomorpha</taxon>
        <taxon>Strongyloidoidea</taxon>
        <taxon>Strongyloididae</taxon>
        <taxon>Strongyloides</taxon>
    </lineage>
</organism>
<keyword evidence="2" id="KW-0862">Zinc</keyword>
<dbReference type="GO" id="GO:0016567">
    <property type="term" value="P:protein ubiquitination"/>
    <property type="evidence" value="ECO:0007669"/>
    <property type="project" value="InterPro"/>
</dbReference>
<proteinExistence type="predicted"/>
<dbReference type="Pfam" id="PF13639">
    <property type="entry name" value="zf-RING_2"/>
    <property type="match status" value="1"/>
</dbReference>
<dbReference type="PANTHER" id="PTHR16047">
    <property type="entry name" value="RFWD3 PROTEIN"/>
    <property type="match status" value="1"/>
</dbReference>
<evidence type="ECO:0000259" key="5">
    <source>
        <dbReference type="PROSITE" id="PS50089"/>
    </source>
</evidence>
<keyword evidence="1 3" id="KW-0479">Metal-binding</keyword>
<dbReference type="GO" id="GO:0036297">
    <property type="term" value="P:interstrand cross-link repair"/>
    <property type="evidence" value="ECO:0007669"/>
    <property type="project" value="InterPro"/>
</dbReference>
<keyword evidence="4" id="KW-0175">Coiled coil</keyword>
<dbReference type="PANTHER" id="PTHR16047:SF7">
    <property type="entry name" value="E3 UBIQUITIN-PROTEIN LIGASE RFWD3"/>
    <property type="match status" value="1"/>
</dbReference>
<dbReference type="STRING" id="75913.A0A0K0FYT5"/>
<feature type="domain" description="RING-type" evidence="5">
    <location>
        <begin position="9"/>
        <end position="56"/>
    </location>
</feature>
<evidence type="ECO:0000256" key="3">
    <source>
        <dbReference type="PROSITE-ProRule" id="PRU00175"/>
    </source>
</evidence>
<evidence type="ECO:0000256" key="4">
    <source>
        <dbReference type="SAM" id="Coils"/>
    </source>
</evidence>
<feature type="coiled-coil region" evidence="4">
    <location>
        <begin position="96"/>
        <end position="130"/>
    </location>
</feature>
<keyword evidence="1 3" id="KW-0863">Zinc-finger</keyword>
<dbReference type="InterPro" id="IPR036322">
    <property type="entry name" value="WD40_repeat_dom_sf"/>
</dbReference>
<evidence type="ECO:0000256" key="1">
    <source>
        <dbReference type="ARBA" id="ARBA00022771"/>
    </source>
</evidence>
<evidence type="ECO:0000313" key="7">
    <source>
        <dbReference type="WBParaSite" id="SVE_1761200.1"/>
    </source>
</evidence>
<reference evidence="7" key="2">
    <citation type="submission" date="2015-08" db="UniProtKB">
        <authorList>
            <consortium name="WormBaseParasite"/>
        </authorList>
    </citation>
    <scope>IDENTIFICATION</scope>
</reference>
<accession>A0A0K0FYT5</accession>
<dbReference type="SUPFAM" id="SSF50978">
    <property type="entry name" value="WD40 repeat-like"/>
    <property type="match status" value="1"/>
</dbReference>
<name>A0A0K0FYT5_STRVS</name>
<dbReference type="InterPro" id="IPR013083">
    <property type="entry name" value="Znf_RING/FYVE/PHD"/>
</dbReference>
<dbReference type="GO" id="GO:0008270">
    <property type="term" value="F:zinc ion binding"/>
    <property type="evidence" value="ECO:0007669"/>
    <property type="project" value="UniProtKB-KW"/>
</dbReference>
<protein>
    <submittedName>
        <fullName evidence="7">RING-type domain-containing protein</fullName>
    </submittedName>
</protein>
<keyword evidence="6" id="KW-1185">Reference proteome</keyword>